<dbReference type="GeneID" id="39419865"/>
<dbReference type="AlphaFoldDB" id="A0A484IAC4"/>
<reference evidence="1 2" key="1">
    <citation type="submission" date="2019-02" db="EMBL/GenBank/DDBJ databases">
        <authorList>
            <person name="Lehtovirta-Morley E L."/>
        </authorList>
    </citation>
    <scope>NUCLEOTIDE SEQUENCE [LARGE SCALE GENOMIC DNA]</scope>
    <source>
        <strain evidence="1">NFRAN1</strain>
    </source>
</reference>
<protein>
    <submittedName>
        <fullName evidence="1">Uncharacterized protein</fullName>
    </submittedName>
</protein>
<dbReference type="OrthoDB" id="383552at2157"/>
<keyword evidence="2" id="KW-1185">Reference proteome</keyword>
<name>A0A484IAC4_9ARCH</name>
<accession>A0A484IAC4</accession>
<dbReference type="RefSeq" id="WP_145987982.1">
    <property type="nucleotide sequence ID" value="NZ_LR216287.1"/>
</dbReference>
<organism evidence="1 2">
    <name type="scientific">Candidatus Nitrosocosmicus franklandianus</name>
    <dbReference type="NCBI Taxonomy" id="1798806"/>
    <lineage>
        <taxon>Archaea</taxon>
        <taxon>Nitrososphaerota</taxon>
        <taxon>Nitrososphaeria</taxon>
        <taxon>Nitrososphaerales</taxon>
        <taxon>Nitrososphaeraceae</taxon>
        <taxon>Candidatus Nitrosocosmicus</taxon>
    </lineage>
</organism>
<gene>
    <name evidence="1" type="ORF">NFRAN_0306</name>
</gene>
<dbReference type="KEGG" id="nfn:NFRAN_0306"/>
<dbReference type="Proteomes" id="UP000294299">
    <property type="component" value="Chromosome NFRAN"/>
</dbReference>
<evidence type="ECO:0000313" key="1">
    <source>
        <dbReference type="EMBL" id="VFJ12627.1"/>
    </source>
</evidence>
<sequence>MVCIIHLVLLNRKQKEKLIIKLAGEGKPVREIAKLVHMSINDICEIIRKASGDENDSESDHAKLEEKPISKLSPYAQSFYLFREKKRPTDVVIALDLDADTVLKYYQDYLRLNGKYELVNLYHQLGKDLHLFLHLLDKVKEECLTKADIQALISSLHTIGKMQNDILYLDEQYKKRAMRKRQLEQEIGRLKNLRNSLKDDGD</sequence>
<evidence type="ECO:0000313" key="2">
    <source>
        <dbReference type="Proteomes" id="UP000294299"/>
    </source>
</evidence>
<proteinExistence type="predicted"/>
<dbReference type="EMBL" id="LR216287">
    <property type="protein sequence ID" value="VFJ12627.1"/>
    <property type="molecule type" value="Genomic_DNA"/>
</dbReference>